<evidence type="ECO:0000256" key="2">
    <source>
        <dbReference type="SAM" id="SignalP"/>
    </source>
</evidence>
<dbReference type="AlphaFoldDB" id="A0A0E0DBQ9"/>
<evidence type="ECO:0000313" key="3">
    <source>
        <dbReference type="EnsemblPlants" id="OMERI04G04980.1"/>
    </source>
</evidence>
<name>A0A0E0DBQ9_9ORYZ</name>
<keyword evidence="4" id="KW-1185">Reference proteome</keyword>
<evidence type="ECO:0000313" key="4">
    <source>
        <dbReference type="Proteomes" id="UP000008021"/>
    </source>
</evidence>
<evidence type="ECO:0008006" key="5">
    <source>
        <dbReference type="Google" id="ProtNLM"/>
    </source>
</evidence>
<feature type="compositionally biased region" description="Basic and acidic residues" evidence="1">
    <location>
        <begin position="148"/>
        <end position="161"/>
    </location>
</feature>
<feature type="region of interest" description="Disordered" evidence="1">
    <location>
        <begin position="143"/>
        <end position="162"/>
    </location>
</feature>
<accession>A0A0E0DBQ9</accession>
<dbReference type="Gramene" id="OMERI04G04980.1">
    <property type="protein sequence ID" value="OMERI04G04980.1"/>
    <property type="gene ID" value="OMERI04G04980"/>
</dbReference>
<feature type="signal peptide" evidence="2">
    <location>
        <begin position="1"/>
        <end position="20"/>
    </location>
</feature>
<proteinExistence type="predicted"/>
<protein>
    <recommendedName>
        <fullName evidence="5">DUF834 domain-containing protein</fullName>
    </recommendedName>
</protein>
<feature type="chain" id="PRO_5002356707" description="DUF834 domain-containing protein" evidence="2">
    <location>
        <begin position="21"/>
        <end position="258"/>
    </location>
</feature>
<reference evidence="3" key="1">
    <citation type="submission" date="2015-04" db="UniProtKB">
        <authorList>
            <consortium name="EnsemblPlants"/>
        </authorList>
    </citation>
    <scope>IDENTIFICATION</scope>
</reference>
<evidence type="ECO:0000256" key="1">
    <source>
        <dbReference type="SAM" id="MobiDB-lite"/>
    </source>
</evidence>
<dbReference type="HOGENOM" id="CLU_1079200_0_0_1"/>
<dbReference type="Proteomes" id="UP000008021">
    <property type="component" value="Chromosome 4"/>
</dbReference>
<dbReference type="EnsemblPlants" id="OMERI04G04980.1">
    <property type="protein sequence ID" value="OMERI04G04980.1"/>
    <property type="gene ID" value="OMERI04G04980"/>
</dbReference>
<keyword evidence="2" id="KW-0732">Signal</keyword>
<reference evidence="3" key="2">
    <citation type="submission" date="2018-05" db="EMBL/GenBank/DDBJ databases">
        <title>OmerRS3 (Oryza meridionalis Reference Sequence Version 3).</title>
        <authorList>
            <person name="Zhang J."/>
            <person name="Kudrna D."/>
            <person name="Lee S."/>
            <person name="Talag J."/>
            <person name="Welchert J."/>
            <person name="Wing R.A."/>
        </authorList>
    </citation>
    <scope>NUCLEOTIDE SEQUENCE [LARGE SCALE GENOMIC DNA]</scope>
    <source>
        <strain evidence="3">cv. OR44</strain>
    </source>
</reference>
<sequence>MFVVVVVVVINCLFCNRVLAIAKDKRHNRPLTTRCRPSPPPQVLGSFRPTPASPPWPPPCTELAPLDLPFHLHFLPFPIHLRSPLPHPLNFPARHRVRRRSARLRAPLPTARPTRCHARDGRPVPACHIGRTRADSRYKGWVRQPSKGADKAREREGELTRHTRKRGAVGRWRWRGFGGGASWVDAVDGAPTVSDVGRGAPEERHNLGKMREWLGRGCRRWRSRRGSPSDEDRNFLVAPGDGEVAAEVWSDETKPEVA</sequence>
<organism evidence="3">
    <name type="scientific">Oryza meridionalis</name>
    <dbReference type="NCBI Taxonomy" id="40149"/>
    <lineage>
        <taxon>Eukaryota</taxon>
        <taxon>Viridiplantae</taxon>
        <taxon>Streptophyta</taxon>
        <taxon>Embryophyta</taxon>
        <taxon>Tracheophyta</taxon>
        <taxon>Spermatophyta</taxon>
        <taxon>Magnoliopsida</taxon>
        <taxon>Liliopsida</taxon>
        <taxon>Poales</taxon>
        <taxon>Poaceae</taxon>
        <taxon>BOP clade</taxon>
        <taxon>Oryzoideae</taxon>
        <taxon>Oryzeae</taxon>
        <taxon>Oryzinae</taxon>
        <taxon>Oryza</taxon>
    </lineage>
</organism>